<dbReference type="PIRSF" id="PIRSF000185">
    <property type="entry name" value="Glu_DH"/>
    <property type="match status" value="1"/>
</dbReference>
<dbReference type="InterPro" id="IPR036291">
    <property type="entry name" value="NAD(P)-bd_dom_sf"/>
</dbReference>
<feature type="site" description="Important for catalysis" evidence="6">
    <location>
        <position position="144"/>
    </location>
</feature>
<evidence type="ECO:0000256" key="2">
    <source>
        <dbReference type="ARBA" id="ARBA00023002"/>
    </source>
</evidence>
<feature type="active site" description="Proton donor" evidence="4">
    <location>
        <position position="104"/>
    </location>
</feature>
<dbReference type="InterPro" id="IPR033922">
    <property type="entry name" value="NAD_bind_Glu_DH"/>
</dbReference>
<dbReference type="Pfam" id="PF00208">
    <property type="entry name" value="ELFV_dehydrog"/>
    <property type="match status" value="1"/>
</dbReference>
<evidence type="ECO:0000313" key="9">
    <source>
        <dbReference type="EMBL" id="KKW09296.1"/>
    </source>
</evidence>
<gene>
    <name evidence="9" type="ORF">UY44_C0004G0011</name>
</gene>
<evidence type="ECO:0000256" key="4">
    <source>
        <dbReference type="PIRSR" id="PIRSR000185-1"/>
    </source>
</evidence>
<name>A0A0G1VS62_9BACT</name>
<feature type="binding site" evidence="5">
    <location>
        <position position="361"/>
    </location>
    <ligand>
        <name>substrate</name>
    </ligand>
</feature>
<feature type="domain" description="Glutamate/phenylalanine/leucine/valine/L-tryptophan dehydrogenase C-terminal" evidence="8">
    <location>
        <begin position="181"/>
        <end position="425"/>
    </location>
</feature>
<organism evidence="9 10">
    <name type="scientific">Candidatus Kaiserbacteria bacterium GW2011_GWA2_49_19</name>
    <dbReference type="NCBI Taxonomy" id="1618669"/>
    <lineage>
        <taxon>Bacteria</taxon>
        <taxon>Candidatus Kaiseribacteriota</taxon>
    </lineage>
</organism>
<dbReference type="PATRIC" id="fig|1618669.3.peg.182"/>
<dbReference type="InterPro" id="IPR046346">
    <property type="entry name" value="Aminoacid_DH-like_N_sf"/>
</dbReference>
<accession>A0A0G1VS62</accession>
<comment type="caution">
    <text evidence="9">The sequence shown here is derived from an EMBL/GenBank/DDBJ whole genome shotgun (WGS) entry which is preliminary data.</text>
</comment>
<evidence type="ECO:0000256" key="7">
    <source>
        <dbReference type="RuleBase" id="RU004417"/>
    </source>
</evidence>
<dbReference type="AlphaFoldDB" id="A0A0G1VS62"/>
<evidence type="ECO:0000313" key="10">
    <source>
        <dbReference type="Proteomes" id="UP000033965"/>
    </source>
</evidence>
<keyword evidence="5" id="KW-0547">Nucleotide-binding</keyword>
<dbReference type="SMART" id="SM00839">
    <property type="entry name" value="ELFV_dehydrog"/>
    <property type="match status" value="1"/>
</dbReference>
<evidence type="ECO:0000256" key="5">
    <source>
        <dbReference type="PIRSR" id="PIRSR000185-2"/>
    </source>
</evidence>
<evidence type="ECO:0000256" key="3">
    <source>
        <dbReference type="PIRNR" id="PIRNR000185"/>
    </source>
</evidence>
<dbReference type="Pfam" id="PF02812">
    <property type="entry name" value="ELFV_dehydrog_N"/>
    <property type="match status" value="1"/>
</dbReference>
<dbReference type="Gene3D" id="3.40.50.10860">
    <property type="entry name" value="Leucine Dehydrogenase, chain A, domain 1"/>
    <property type="match status" value="1"/>
</dbReference>
<reference evidence="9 10" key="1">
    <citation type="journal article" date="2015" name="Nature">
        <title>rRNA introns, odd ribosomes, and small enigmatic genomes across a large radiation of phyla.</title>
        <authorList>
            <person name="Brown C.T."/>
            <person name="Hug L.A."/>
            <person name="Thomas B.C."/>
            <person name="Sharon I."/>
            <person name="Castelle C.J."/>
            <person name="Singh A."/>
            <person name="Wilkins M.J."/>
            <person name="Williams K.H."/>
            <person name="Banfield J.F."/>
        </authorList>
    </citation>
    <scope>NUCLEOTIDE SEQUENCE [LARGE SCALE GENOMIC DNA]</scope>
</reference>
<dbReference type="Proteomes" id="UP000033965">
    <property type="component" value="Unassembled WGS sequence"/>
</dbReference>
<protein>
    <recommendedName>
        <fullName evidence="3">Glutamate dehydrogenase</fullName>
    </recommendedName>
</protein>
<dbReference type="SUPFAM" id="SSF51735">
    <property type="entry name" value="NAD(P)-binding Rossmann-fold domains"/>
    <property type="match status" value="1"/>
</dbReference>
<feature type="binding site" evidence="5">
    <location>
        <position position="188"/>
    </location>
    <ligand>
        <name>NAD(+)</name>
        <dbReference type="ChEBI" id="CHEBI:57540"/>
    </ligand>
</feature>
<sequence length="427" mass="46382">MPSSPFQNALLQLEVAAKILAFSPEIVKVLSTPDRIYQELITIKLDNGSEKTFTAFRSQYNDALGPYKGGIRFHPNVSEDEVKALSFWMMVKCAAVGLPLGGGKGGVIVNSKELSSSEIERLSRAYMRAFYKYLGPTKDVPAPDVYTTSEIMGWMLDEYEKLTDTHAPGMITGKPLALGGSRGRSSATAQGGVFVLEELMRKLGKKPEETTVAIQGFGNAGSFMAKILHGLGYKIVAVSDSQGGVYNEEGVDPQKAEKLKKAGGQLGCYCVGTVCTLEQMPSMGPCRAINNAELLELAVDVLIPAALENQITVENAPRVKAKIIAELANGPTTPEADEILFQKGVIVIPDVLMNAGGVTVSYFEQVQNATNYYWPEAEVLEKLKKIMVESFHAVWAAKEKYNIKMRTAAFVLALERVAAAMRARGRV</sequence>
<dbReference type="InterPro" id="IPR014362">
    <property type="entry name" value="Glu_DH"/>
</dbReference>
<dbReference type="Gene3D" id="3.40.50.720">
    <property type="entry name" value="NAD(P)-binding Rossmann-like Domain"/>
    <property type="match status" value="1"/>
</dbReference>
<dbReference type="GO" id="GO:0006538">
    <property type="term" value="P:L-glutamate catabolic process"/>
    <property type="evidence" value="ECO:0007669"/>
    <property type="project" value="TreeGrafter"/>
</dbReference>
<dbReference type="PANTHER" id="PTHR11606:SF13">
    <property type="entry name" value="GLUTAMATE DEHYDROGENASE 1, MITOCHONDRIAL"/>
    <property type="match status" value="1"/>
</dbReference>
<keyword evidence="2 3" id="KW-0560">Oxidoreductase</keyword>
<feature type="binding site" evidence="5">
    <location>
        <position position="219"/>
    </location>
    <ligand>
        <name>NAD(+)</name>
        <dbReference type="ChEBI" id="CHEBI:57540"/>
    </ligand>
</feature>
<dbReference type="InterPro" id="IPR006095">
    <property type="entry name" value="Glu/Leu/Phe/Val/Trp_DH"/>
</dbReference>
<comment type="similarity">
    <text evidence="1 3 7">Belongs to the Glu/Leu/Phe/Val dehydrogenases family.</text>
</comment>
<keyword evidence="5" id="KW-0520">NAD</keyword>
<dbReference type="InterPro" id="IPR006096">
    <property type="entry name" value="Glu/Leu/Phe/Val/Trp_DH_C"/>
</dbReference>
<evidence type="ECO:0000259" key="8">
    <source>
        <dbReference type="SMART" id="SM00839"/>
    </source>
</evidence>
<dbReference type="InterPro" id="IPR006097">
    <property type="entry name" value="Glu/Leu/Phe/Val/Trp_DH_dimer"/>
</dbReference>
<feature type="binding site" evidence="5">
    <location>
        <position position="92"/>
    </location>
    <ligand>
        <name>substrate</name>
    </ligand>
</feature>
<dbReference type="GO" id="GO:0000166">
    <property type="term" value="F:nucleotide binding"/>
    <property type="evidence" value="ECO:0007669"/>
    <property type="project" value="UniProtKB-KW"/>
</dbReference>
<dbReference type="EMBL" id="LCPZ01000004">
    <property type="protein sequence ID" value="KKW09296.1"/>
    <property type="molecule type" value="Genomic_DNA"/>
</dbReference>
<feature type="binding site" evidence="5">
    <location>
        <position position="68"/>
    </location>
    <ligand>
        <name>substrate</name>
    </ligand>
</feature>
<dbReference type="GO" id="GO:0004352">
    <property type="term" value="F:glutamate dehydrogenase (NAD+) activity"/>
    <property type="evidence" value="ECO:0007669"/>
    <property type="project" value="TreeGrafter"/>
</dbReference>
<evidence type="ECO:0000256" key="6">
    <source>
        <dbReference type="PIRSR" id="PIRSR000185-3"/>
    </source>
</evidence>
<dbReference type="PRINTS" id="PR00082">
    <property type="entry name" value="GLFDHDRGNASE"/>
</dbReference>
<proteinExistence type="inferred from homology"/>
<dbReference type="SUPFAM" id="SSF53223">
    <property type="entry name" value="Aminoacid dehydrogenase-like, N-terminal domain"/>
    <property type="match status" value="1"/>
</dbReference>
<dbReference type="PANTHER" id="PTHR11606">
    <property type="entry name" value="GLUTAMATE DEHYDROGENASE"/>
    <property type="match status" value="1"/>
</dbReference>
<dbReference type="CDD" id="cd01076">
    <property type="entry name" value="NAD_bind_1_Glu_DH"/>
    <property type="match status" value="1"/>
</dbReference>
<evidence type="ECO:0000256" key="1">
    <source>
        <dbReference type="ARBA" id="ARBA00006382"/>
    </source>
</evidence>